<dbReference type="InterPro" id="IPR016181">
    <property type="entry name" value="Acyl_CoA_acyltransferase"/>
</dbReference>
<organism evidence="2">
    <name type="scientific">gut metagenome</name>
    <dbReference type="NCBI Taxonomy" id="749906"/>
    <lineage>
        <taxon>unclassified sequences</taxon>
        <taxon>metagenomes</taxon>
        <taxon>organismal metagenomes</taxon>
    </lineage>
</organism>
<dbReference type="SUPFAM" id="SSF55729">
    <property type="entry name" value="Acyl-CoA N-acyltransferases (Nat)"/>
    <property type="match status" value="1"/>
</dbReference>
<dbReference type="Pfam" id="PF00583">
    <property type="entry name" value="Acetyltransf_1"/>
    <property type="match status" value="1"/>
</dbReference>
<name>J9GHV9_9ZZZZ</name>
<proteinExistence type="predicted"/>
<dbReference type="InterPro" id="IPR000182">
    <property type="entry name" value="GNAT_dom"/>
</dbReference>
<dbReference type="GO" id="GO:0016747">
    <property type="term" value="F:acyltransferase activity, transferring groups other than amino-acyl groups"/>
    <property type="evidence" value="ECO:0007669"/>
    <property type="project" value="InterPro"/>
</dbReference>
<keyword evidence="2" id="KW-0808">Transferase</keyword>
<accession>J9GHV9</accession>
<dbReference type="PROSITE" id="PS51186">
    <property type="entry name" value="GNAT"/>
    <property type="match status" value="1"/>
</dbReference>
<dbReference type="EMBL" id="AMCI01001092">
    <property type="protein sequence ID" value="EJX06679.1"/>
    <property type="molecule type" value="Genomic_DNA"/>
</dbReference>
<gene>
    <name evidence="2" type="ORF">EVA_05213</name>
</gene>
<feature type="domain" description="N-acetyltransferase" evidence="1">
    <location>
        <begin position="5"/>
        <end position="175"/>
    </location>
</feature>
<evidence type="ECO:0000313" key="2">
    <source>
        <dbReference type="EMBL" id="EJX06679.1"/>
    </source>
</evidence>
<evidence type="ECO:0000259" key="1">
    <source>
        <dbReference type="PROSITE" id="PS51186"/>
    </source>
</evidence>
<sequence>MAENINIRMAQQDDAEVVASVLTEVSEGVIEHLLGGLLPGMSPAKILEMVLSRGSGNLDLKHVLLVEVDQKLGGLLFAYDAREQTVSSVMEGFLGTRKVDELRPLLEAKVDEALWINTFWVHEDFRGLGLAQMLMSLAEDWGSGIPGSSVWHCTVGLIIFGPNGFMLLSILNKRA</sequence>
<protein>
    <submittedName>
        <fullName evidence="2">Protein containing GCN5-related N-acetyltransferase domain protein</fullName>
    </submittedName>
</protein>
<reference evidence="2" key="1">
    <citation type="journal article" date="2012" name="PLoS ONE">
        <title>Gene sets for utilization of primary and secondary nutrition supplies in the distal gut of endangered iberian lynx.</title>
        <authorList>
            <person name="Alcaide M."/>
            <person name="Messina E."/>
            <person name="Richter M."/>
            <person name="Bargiela R."/>
            <person name="Peplies J."/>
            <person name="Huws S.A."/>
            <person name="Newbold C.J."/>
            <person name="Golyshin P.N."/>
            <person name="Simon M.A."/>
            <person name="Lopez G."/>
            <person name="Yakimov M.M."/>
            <person name="Ferrer M."/>
        </authorList>
    </citation>
    <scope>NUCLEOTIDE SEQUENCE</scope>
</reference>
<dbReference type="AlphaFoldDB" id="J9GHV9"/>
<dbReference type="Gene3D" id="3.40.630.30">
    <property type="match status" value="1"/>
</dbReference>
<dbReference type="CDD" id="cd04301">
    <property type="entry name" value="NAT_SF"/>
    <property type="match status" value="1"/>
</dbReference>
<comment type="caution">
    <text evidence="2">The sequence shown here is derived from an EMBL/GenBank/DDBJ whole genome shotgun (WGS) entry which is preliminary data.</text>
</comment>